<dbReference type="InterPro" id="IPR001647">
    <property type="entry name" value="HTH_TetR"/>
</dbReference>
<gene>
    <name evidence="4" type="ORF">SAMN02745134_00929</name>
</gene>
<dbReference type="PANTHER" id="PTHR43479:SF11">
    <property type="entry name" value="ACREF_ENVCD OPERON REPRESSOR-RELATED"/>
    <property type="match status" value="1"/>
</dbReference>
<keyword evidence="5" id="KW-1185">Reference proteome</keyword>
<dbReference type="GO" id="GO:0003677">
    <property type="term" value="F:DNA binding"/>
    <property type="evidence" value="ECO:0007669"/>
    <property type="project" value="UniProtKB-UniRule"/>
</dbReference>
<feature type="DNA-binding region" description="H-T-H motif" evidence="2">
    <location>
        <begin position="56"/>
        <end position="75"/>
    </location>
</feature>
<dbReference type="PANTHER" id="PTHR43479">
    <property type="entry name" value="ACREF/ENVCD OPERON REPRESSOR-RELATED"/>
    <property type="match status" value="1"/>
</dbReference>
<dbReference type="Pfam" id="PF00440">
    <property type="entry name" value="TetR_N"/>
    <property type="match status" value="1"/>
</dbReference>
<keyword evidence="1 2" id="KW-0238">DNA-binding</keyword>
<evidence type="ECO:0000256" key="1">
    <source>
        <dbReference type="ARBA" id="ARBA00023125"/>
    </source>
</evidence>
<evidence type="ECO:0000313" key="4">
    <source>
        <dbReference type="EMBL" id="SMC19768.1"/>
    </source>
</evidence>
<evidence type="ECO:0000259" key="3">
    <source>
        <dbReference type="PROSITE" id="PS50977"/>
    </source>
</evidence>
<dbReference type="PROSITE" id="PS50977">
    <property type="entry name" value="HTH_TETR_2"/>
    <property type="match status" value="1"/>
</dbReference>
<organism evidence="4 5">
    <name type="scientific">Clostridium acidisoli DSM 12555</name>
    <dbReference type="NCBI Taxonomy" id="1121291"/>
    <lineage>
        <taxon>Bacteria</taxon>
        <taxon>Bacillati</taxon>
        <taxon>Bacillota</taxon>
        <taxon>Clostridia</taxon>
        <taxon>Eubacteriales</taxon>
        <taxon>Clostridiaceae</taxon>
        <taxon>Clostridium</taxon>
    </lineage>
</organism>
<reference evidence="4 5" key="1">
    <citation type="submission" date="2017-04" db="EMBL/GenBank/DDBJ databases">
        <authorList>
            <person name="Afonso C.L."/>
            <person name="Miller P.J."/>
            <person name="Scott M.A."/>
            <person name="Spackman E."/>
            <person name="Goraichik I."/>
            <person name="Dimitrov K.M."/>
            <person name="Suarez D.L."/>
            <person name="Swayne D.E."/>
        </authorList>
    </citation>
    <scope>NUCLEOTIDE SEQUENCE [LARGE SCALE GENOMIC DNA]</scope>
    <source>
        <strain evidence="4 5">DSM 12555</strain>
    </source>
</reference>
<dbReference type="AlphaFoldDB" id="A0A1W1X7S2"/>
<dbReference type="STRING" id="1121291.SAMN02745134_00929"/>
<evidence type="ECO:0000313" key="5">
    <source>
        <dbReference type="Proteomes" id="UP000192468"/>
    </source>
</evidence>
<evidence type="ECO:0000256" key="2">
    <source>
        <dbReference type="PROSITE-ProRule" id="PRU00335"/>
    </source>
</evidence>
<feature type="domain" description="HTH tetR-type" evidence="3">
    <location>
        <begin position="32"/>
        <end position="93"/>
    </location>
</feature>
<dbReference type="Gene3D" id="1.10.357.10">
    <property type="entry name" value="Tetracycline Repressor, domain 2"/>
    <property type="match status" value="1"/>
</dbReference>
<dbReference type="EMBL" id="FWXH01000002">
    <property type="protein sequence ID" value="SMC19768.1"/>
    <property type="molecule type" value="Genomic_DNA"/>
</dbReference>
<dbReference type="SUPFAM" id="SSF46689">
    <property type="entry name" value="Homeodomain-like"/>
    <property type="match status" value="1"/>
</dbReference>
<dbReference type="Proteomes" id="UP000192468">
    <property type="component" value="Unassembled WGS sequence"/>
</dbReference>
<dbReference type="InterPro" id="IPR009057">
    <property type="entry name" value="Homeodomain-like_sf"/>
</dbReference>
<dbReference type="InterPro" id="IPR050624">
    <property type="entry name" value="HTH-type_Tx_Regulator"/>
</dbReference>
<accession>A0A1W1X7S2</accession>
<sequence length="226" mass="26050">MTLNCKFDIILPMVITIGNIIRGVSMESSRKNVSKEVIIETTLKLIEEKEGIKDVNLRAIAKKIGCSHANLYNYFNSLDEIFWESLGQTLLIMIDYCEGNLSCENNPEENLYLLLANLVDFSISHPGWYRLIWLESIGGSPSFEVVEKLHTPGEKLKKLIIKASNNNLSKEKSNLIYDILHSYLHGELCKWINNRSFINNIAETKTRIFSNLKYLYRLLIKEEFTI</sequence>
<proteinExistence type="predicted"/>
<protein>
    <submittedName>
        <fullName evidence="4">Transcriptional regulator, TetR family</fullName>
    </submittedName>
</protein>
<name>A0A1W1X7S2_9CLOT</name>